<accession>A0ABU0D0P7</accession>
<comment type="caution">
    <text evidence="1">The sequence shown here is derived from an EMBL/GenBank/DDBJ whole genome shotgun (WGS) entry which is preliminary data.</text>
</comment>
<sequence>MSLTLKEVKFEHEFWLQILGDHSRFILDSLAPSETVNIDLAKKFKSTFDQLLAKARKLTNLEEGNRLTSEAQSATSELKAFKLSLIEKLLFKKIKFHLSSSFVNHMVNELEEYERILGYFLKNESPPKTHELHHHLLWLSDAAGHAGAIQDQLDATEKMLKHESGVFLKDFEDLYLKAVEFAGYLRTQMYQFPALSRLNNEAKLEIQAFQMFLNELLELEISKQVLGTFPALMADHMYREECYYLTKLAQSTNSTQPDCDPASKRIEK</sequence>
<dbReference type="InterPro" id="IPR021328">
    <property type="entry name" value="CotB-like"/>
</dbReference>
<reference evidence="1 2" key="1">
    <citation type="submission" date="2023-07" db="EMBL/GenBank/DDBJ databases">
        <title>Genomic Encyclopedia of Type Strains, Phase IV (KMG-IV): sequencing the most valuable type-strain genomes for metagenomic binning, comparative biology and taxonomic classification.</title>
        <authorList>
            <person name="Goeker M."/>
        </authorList>
    </citation>
    <scope>NUCLEOTIDE SEQUENCE [LARGE SCALE GENOMIC DNA]</scope>
    <source>
        <strain evidence="1 2">DSM 27848</strain>
    </source>
</reference>
<evidence type="ECO:0000313" key="1">
    <source>
        <dbReference type="EMBL" id="MDQ0341955.1"/>
    </source>
</evidence>
<dbReference type="Gene3D" id="1.20.1260.120">
    <property type="entry name" value="Protein of unknown function DUF2935"/>
    <property type="match status" value="1"/>
</dbReference>
<dbReference type="RefSeq" id="WP_244680160.1">
    <property type="nucleotide sequence ID" value="NZ_JALIRM010000001.1"/>
</dbReference>
<evidence type="ECO:0008006" key="3">
    <source>
        <dbReference type="Google" id="ProtNLM"/>
    </source>
</evidence>
<organism evidence="1 2">
    <name type="scientific">Lederbergia wuyishanensis</name>
    <dbReference type="NCBI Taxonomy" id="1347903"/>
    <lineage>
        <taxon>Bacteria</taxon>
        <taxon>Bacillati</taxon>
        <taxon>Bacillota</taxon>
        <taxon>Bacilli</taxon>
        <taxon>Bacillales</taxon>
        <taxon>Bacillaceae</taxon>
        <taxon>Lederbergia</taxon>
    </lineage>
</organism>
<evidence type="ECO:0000313" key="2">
    <source>
        <dbReference type="Proteomes" id="UP001232343"/>
    </source>
</evidence>
<keyword evidence="2" id="KW-1185">Reference proteome</keyword>
<proteinExistence type="predicted"/>
<name>A0ABU0D0P7_9BACI</name>
<dbReference type="Proteomes" id="UP001232343">
    <property type="component" value="Unassembled WGS sequence"/>
</dbReference>
<dbReference type="EMBL" id="JAUSUO010000001">
    <property type="protein sequence ID" value="MDQ0341955.1"/>
    <property type="molecule type" value="Genomic_DNA"/>
</dbReference>
<dbReference type="SUPFAM" id="SSF158430">
    <property type="entry name" value="Bacillus cereus metalloprotein-like"/>
    <property type="match status" value="2"/>
</dbReference>
<protein>
    <recommendedName>
        <fullName evidence="3">DUF2935 domain-containing protein</fullName>
    </recommendedName>
</protein>
<dbReference type="Pfam" id="PF11155">
    <property type="entry name" value="DUF2935"/>
    <property type="match status" value="2"/>
</dbReference>
<gene>
    <name evidence="1" type="ORF">J2S14_000748</name>
</gene>